<dbReference type="InterPro" id="IPR006158">
    <property type="entry name" value="Cobalamin-bd"/>
</dbReference>
<dbReference type="EMBL" id="QVQT01000001">
    <property type="protein sequence ID" value="RFU18056.1"/>
    <property type="molecule type" value="Genomic_DNA"/>
</dbReference>
<evidence type="ECO:0000313" key="7">
    <source>
        <dbReference type="EMBL" id="RFU18056.1"/>
    </source>
</evidence>
<accession>A0A372IT09</accession>
<dbReference type="InterPro" id="IPR006159">
    <property type="entry name" value="Acid_CoA_mut_C"/>
</dbReference>
<evidence type="ECO:0000256" key="3">
    <source>
        <dbReference type="ARBA" id="ARBA00022723"/>
    </source>
</evidence>
<evidence type="ECO:0000259" key="6">
    <source>
        <dbReference type="PROSITE" id="PS51332"/>
    </source>
</evidence>
<dbReference type="GO" id="GO:0031419">
    <property type="term" value="F:cobalamin binding"/>
    <property type="evidence" value="ECO:0007669"/>
    <property type="project" value="UniProtKB-KW"/>
</dbReference>
<dbReference type="Pfam" id="PF02310">
    <property type="entry name" value="B12-binding"/>
    <property type="match status" value="1"/>
</dbReference>
<evidence type="ECO:0000256" key="4">
    <source>
        <dbReference type="ARBA" id="ARBA00023235"/>
    </source>
</evidence>
<proteinExistence type="predicted"/>
<keyword evidence="8" id="KW-1185">Reference proteome</keyword>
<keyword evidence="4" id="KW-0413">Isomerase</keyword>
<dbReference type="NCBIfam" id="TIGR00640">
    <property type="entry name" value="acid_CoA_mut_C"/>
    <property type="match status" value="1"/>
</dbReference>
<comment type="caution">
    <text evidence="7">The sequence shown here is derived from an EMBL/GenBank/DDBJ whole genome shotgun (WGS) entry which is preliminary data.</text>
</comment>
<organism evidence="7 8">
    <name type="scientific">Paracidobacterium acidisoli</name>
    <dbReference type="NCBI Taxonomy" id="2303751"/>
    <lineage>
        <taxon>Bacteria</taxon>
        <taxon>Pseudomonadati</taxon>
        <taxon>Acidobacteriota</taxon>
        <taxon>Terriglobia</taxon>
        <taxon>Terriglobales</taxon>
        <taxon>Acidobacteriaceae</taxon>
        <taxon>Paracidobacterium</taxon>
    </lineage>
</organism>
<dbReference type="AlphaFoldDB" id="A0A372IT09"/>
<dbReference type="GO" id="GO:0046872">
    <property type="term" value="F:metal ion binding"/>
    <property type="evidence" value="ECO:0007669"/>
    <property type="project" value="UniProtKB-KW"/>
</dbReference>
<evidence type="ECO:0000256" key="5">
    <source>
        <dbReference type="ARBA" id="ARBA00023285"/>
    </source>
</evidence>
<dbReference type="PANTHER" id="PTHR48101:SF1">
    <property type="entry name" value="METHYLMALONYL-COA MUTASE, LARGE SUBUNIT"/>
    <property type="match status" value="1"/>
</dbReference>
<dbReference type="RefSeq" id="WP_117297094.1">
    <property type="nucleotide sequence ID" value="NZ_QVQT02000001.1"/>
</dbReference>
<evidence type="ECO:0000313" key="8">
    <source>
        <dbReference type="Proteomes" id="UP000264702"/>
    </source>
</evidence>
<dbReference type="InterPro" id="IPR036724">
    <property type="entry name" value="Cobalamin-bd_sf"/>
</dbReference>
<feature type="domain" description="B12-binding" evidence="6">
    <location>
        <begin position="11"/>
        <end position="139"/>
    </location>
</feature>
<gene>
    <name evidence="7" type="ORF">D0Y96_00250</name>
</gene>
<dbReference type="CDD" id="cd02071">
    <property type="entry name" value="MM_CoA_mut_B12_BD"/>
    <property type="match status" value="1"/>
</dbReference>
<keyword evidence="5" id="KW-0170">Cobalt</keyword>
<reference evidence="7 8" key="1">
    <citation type="submission" date="2018-08" db="EMBL/GenBank/DDBJ databases">
        <title>Acidipila sp. 4G-K13, an acidobacterium isolated from forest soil.</title>
        <authorList>
            <person name="Gao Z.-H."/>
            <person name="Qiu L.-H."/>
        </authorList>
    </citation>
    <scope>NUCLEOTIDE SEQUENCE [LARGE SCALE GENOMIC DNA]</scope>
    <source>
        <strain evidence="7 8">4G-K13</strain>
    </source>
</reference>
<keyword evidence="3" id="KW-0479">Metal-binding</keyword>
<dbReference type="Gene3D" id="3.40.50.280">
    <property type="entry name" value="Cobalamin-binding domain"/>
    <property type="match status" value="1"/>
</dbReference>
<protein>
    <submittedName>
        <fullName evidence="7">Cobalamin B12-binding domain-containing protein</fullName>
    </submittedName>
</protein>
<sequence>MTAQNPLRNAPIRVLVAKPGLDGHDRGAKVIARALRDAGMEVIYTGLRQTPERIVSAAIQEDVDCVGLSILSGAHNTIVPRITAMLKEQGAEDILVVLGGTIPVQDAEFLRSHGVAAIFGPGTPLETTIRFIREHVRPRGVRL</sequence>
<name>A0A372IT09_9BACT</name>
<dbReference type="OrthoDB" id="9788468at2"/>
<dbReference type="PROSITE" id="PS51332">
    <property type="entry name" value="B12_BINDING"/>
    <property type="match status" value="1"/>
</dbReference>
<keyword evidence="2" id="KW-0846">Cobalamin</keyword>
<dbReference type="Proteomes" id="UP000264702">
    <property type="component" value="Unassembled WGS sequence"/>
</dbReference>
<dbReference type="GO" id="GO:0016853">
    <property type="term" value="F:isomerase activity"/>
    <property type="evidence" value="ECO:0007669"/>
    <property type="project" value="UniProtKB-KW"/>
</dbReference>
<dbReference type="SUPFAM" id="SSF52242">
    <property type="entry name" value="Cobalamin (vitamin B12)-binding domain"/>
    <property type="match status" value="1"/>
</dbReference>
<evidence type="ECO:0000256" key="2">
    <source>
        <dbReference type="ARBA" id="ARBA00022628"/>
    </source>
</evidence>
<dbReference type="PANTHER" id="PTHR48101">
    <property type="entry name" value="METHYLMALONYL-COA MUTASE, MITOCHONDRIAL-RELATED"/>
    <property type="match status" value="1"/>
</dbReference>
<evidence type="ECO:0000256" key="1">
    <source>
        <dbReference type="ARBA" id="ARBA00001922"/>
    </source>
</evidence>
<comment type="cofactor">
    <cofactor evidence="1">
        <name>adenosylcob(III)alamin</name>
        <dbReference type="ChEBI" id="CHEBI:18408"/>
    </cofactor>
</comment>